<dbReference type="RefSeq" id="WP_121057144.1">
    <property type="nucleotide sequence ID" value="NZ_RCDB01000001.1"/>
</dbReference>
<sequence>MIEQVDAALQRDGAAATLASTPWLGPAIDADAAAGRFGHWARSSVVDENTGAPVLPPAVFAALHARAGIAARWPIGNAGLLHVYGYLLSTTPTPYGLKRERWLDGDLARACGLPDDSFVPWASERTPLERVSAALEILFDRAPLIRERIDGVTGVTALGTAPSPGPAPLGYALEGTAQQNPQRRFVTMFPVADPSAVVHELTTGAPRLRWNAAR</sequence>
<dbReference type="EMBL" id="RCDB01000001">
    <property type="protein sequence ID" value="RLK52450.1"/>
    <property type="molecule type" value="Genomic_DNA"/>
</dbReference>
<protein>
    <recommendedName>
        <fullName evidence="3">Amino acid deaminase</fullName>
    </recommendedName>
</protein>
<dbReference type="Proteomes" id="UP000273158">
    <property type="component" value="Unassembled WGS sequence"/>
</dbReference>
<evidence type="ECO:0000313" key="2">
    <source>
        <dbReference type="Proteomes" id="UP000273158"/>
    </source>
</evidence>
<dbReference type="OrthoDB" id="9342873at2"/>
<dbReference type="AlphaFoldDB" id="A0A498CH00"/>
<comment type="caution">
    <text evidence="1">The sequence shown here is derived from an EMBL/GenBank/DDBJ whole genome shotgun (WGS) entry which is preliminary data.</text>
</comment>
<name>A0A498CH00_9MICO</name>
<gene>
    <name evidence="1" type="ORF">C7474_0388</name>
</gene>
<evidence type="ECO:0000313" key="1">
    <source>
        <dbReference type="EMBL" id="RLK52450.1"/>
    </source>
</evidence>
<proteinExistence type="predicted"/>
<accession>A0A498CH00</accession>
<evidence type="ECO:0008006" key="3">
    <source>
        <dbReference type="Google" id="ProtNLM"/>
    </source>
</evidence>
<organism evidence="1 2">
    <name type="scientific">Microbacterium telephonicum</name>
    <dbReference type="NCBI Taxonomy" id="1714841"/>
    <lineage>
        <taxon>Bacteria</taxon>
        <taxon>Bacillati</taxon>
        <taxon>Actinomycetota</taxon>
        <taxon>Actinomycetes</taxon>
        <taxon>Micrococcales</taxon>
        <taxon>Microbacteriaceae</taxon>
        <taxon>Microbacterium</taxon>
    </lineage>
</organism>
<reference evidence="1 2" key="1">
    <citation type="journal article" date="2015" name="Stand. Genomic Sci.">
        <title>Genomic Encyclopedia of Bacterial and Archaeal Type Strains, Phase III: the genomes of soil and plant-associated and newly described type strains.</title>
        <authorList>
            <person name="Whitman W.B."/>
            <person name="Woyke T."/>
            <person name="Klenk H.P."/>
            <person name="Zhou Y."/>
            <person name="Lilburn T.G."/>
            <person name="Beck B.J."/>
            <person name="De Vos P."/>
            <person name="Vandamme P."/>
            <person name="Eisen J.A."/>
            <person name="Garrity G."/>
            <person name="Hugenholtz P."/>
            <person name="Kyrpides N.C."/>
        </authorList>
    </citation>
    <scope>NUCLEOTIDE SEQUENCE [LARGE SCALE GENOMIC DNA]</scope>
    <source>
        <strain evidence="1 2">S2T63</strain>
    </source>
</reference>
<keyword evidence="2" id="KW-1185">Reference proteome</keyword>